<dbReference type="Gene3D" id="3.40.190.290">
    <property type="match status" value="1"/>
</dbReference>
<dbReference type="Gene3D" id="1.10.10.10">
    <property type="entry name" value="Winged helix-like DNA-binding domain superfamily/Winged helix DNA-binding domain"/>
    <property type="match status" value="1"/>
</dbReference>
<evidence type="ECO:0000259" key="5">
    <source>
        <dbReference type="PROSITE" id="PS50931"/>
    </source>
</evidence>
<dbReference type="SUPFAM" id="SSF46785">
    <property type="entry name" value="Winged helix' DNA-binding domain"/>
    <property type="match status" value="1"/>
</dbReference>
<name>A0A235ET75_9BURK</name>
<dbReference type="OrthoDB" id="9813056at2"/>
<keyword evidence="4" id="KW-0804">Transcription</keyword>
<sequence length="298" mass="32336">MSLDLADLKLLSTVARHLSFRMAAQELDLSASAVSHAVRSIEERLGVRMFSRTTRSVALTPAGRQLLDRVGPALQDIAAAIDGINDFRDTPQGLLRINAPRPAGELVLGPLVAEFLTRHPKTEVELVLDDGFVDIVEGGFDAGVRYGESLQQDMVALPLGPAQRLMVVGAPALLERVGTPHTPRDLLTLPCVRIRFPSGARYAWEFEKAGEKIAVDVEGRLTVGEMPLMLQAALAGVGFAYMYEPYAREALASGALVSVLDDWCPPIPGFYLYYPSRKLPTATLAAFIEMVKAAQWPG</sequence>
<comment type="similarity">
    <text evidence="1">Belongs to the LysR transcriptional regulatory family.</text>
</comment>
<evidence type="ECO:0000313" key="7">
    <source>
        <dbReference type="Proteomes" id="UP000215441"/>
    </source>
</evidence>
<dbReference type="GO" id="GO:0043565">
    <property type="term" value="F:sequence-specific DNA binding"/>
    <property type="evidence" value="ECO:0007669"/>
    <property type="project" value="TreeGrafter"/>
</dbReference>
<dbReference type="InterPro" id="IPR036388">
    <property type="entry name" value="WH-like_DNA-bd_sf"/>
</dbReference>
<dbReference type="InterPro" id="IPR036390">
    <property type="entry name" value="WH_DNA-bd_sf"/>
</dbReference>
<dbReference type="Pfam" id="PF03466">
    <property type="entry name" value="LysR_substrate"/>
    <property type="match status" value="1"/>
</dbReference>
<dbReference type="Pfam" id="PF00126">
    <property type="entry name" value="HTH_1"/>
    <property type="match status" value="1"/>
</dbReference>
<dbReference type="InterPro" id="IPR058163">
    <property type="entry name" value="LysR-type_TF_proteobact-type"/>
</dbReference>
<evidence type="ECO:0000256" key="3">
    <source>
        <dbReference type="ARBA" id="ARBA00023125"/>
    </source>
</evidence>
<evidence type="ECO:0000313" key="6">
    <source>
        <dbReference type="EMBL" id="OYD51747.1"/>
    </source>
</evidence>
<organism evidence="6 7">
    <name type="scientific">Acidovorax kalamii</name>
    <dbReference type="NCBI Taxonomy" id="2004485"/>
    <lineage>
        <taxon>Bacteria</taxon>
        <taxon>Pseudomonadati</taxon>
        <taxon>Pseudomonadota</taxon>
        <taxon>Betaproteobacteria</taxon>
        <taxon>Burkholderiales</taxon>
        <taxon>Comamonadaceae</taxon>
        <taxon>Acidovorax</taxon>
    </lineage>
</organism>
<dbReference type="InterPro" id="IPR000847">
    <property type="entry name" value="LysR_HTH_N"/>
</dbReference>
<dbReference type="PANTHER" id="PTHR30537:SF1">
    <property type="entry name" value="HTH-TYPE TRANSCRIPTIONAL REGULATOR PGRR"/>
    <property type="match status" value="1"/>
</dbReference>
<dbReference type="PROSITE" id="PS50931">
    <property type="entry name" value="HTH_LYSR"/>
    <property type="match status" value="1"/>
</dbReference>
<dbReference type="Proteomes" id="UP000215441">
    <property type="component" value="Unassembled WGS sequence"/>
</dbReference>
<protein>
    <submittedName>
        <fullName evidence="6">LysR family transcriptional regulator</fullName>
    </submittedName>
</protein>
<evidence type="ECO:0000256" key="1">
    <source>
        <dbReference type="ARBA" id="ARBA00009437"/>
    </source>
</evidence>
<evidence type="ECO:0000256" key="4">
    <source>
        <dbReference type="ARBA" id="ARBA00023163"/>
    </source>
</evidence>
<dbReference type="RefSeq" id="WP_094286045.1">
    <property type="nucleotide sequence ID" value="NZ_NOIG01000003.1"/>
</dbReference>
<gene>
    <name evidence="6" type="ORF">CBY09_02410</name>
</gene>
<reference evidence="6 7" key="1">
    <citation type="submission" date="2017-07" db="EMBL/GenBank/DDBJ databases">
        <title>Acidovorax KNDSW TSA 6 genome sequence and assembly.</title>
        <authorList>
            <person name="Mayilraj S."/>
        </authorList>
    </citation>
    <scope>NUCLEOTIDE SEQUENCE [LARGE SCALE GENOMIC DNA]</scope>
    <source>
        <strain evidence="6 7">KNDSW-TSA6</strain>
    </source>
</reference>
<dbReference type="EMBL" id="NOIG01000003">
    <property type="protein sequence ID" value="OYD51747.1"/>
    <property type="molecule type" value="Genomic_DNA"/>
</dbReference>
<dbReference type="PANTHER" id="PTHR30537">
    <property type="entry name" value="HTH-TYPE TRANSCRIPTIONAL REGULATOR"/>
    <property type="match status" value="1"/>
</dbReference>
<dbReference type="AlphaFoldDB" id="A0A235ET75"/>
<dbReference type="GO" id="GO:0006351">
    <property type="term" value="P:DNA-templated transcription"/>
    <property type="evidence" value="ECO:0007669"/>
    <property type="project" value="TreeGrafter"/>
</dbReference>
<dbReference type="SUPFAM" id="SSF53850">
    <property type="entry name" value="Periplasmic binding protein-like II"/>
    <property type="match status" value="1"/>
</dbReference>
<dbReference type="GO" id="GO:0003700">
    <property type="term" value="F:DNA-binding transcription factor activity"/>
    <property type="evidence" value="ECO:0007669"/>
    <property type="project" value="InterPro"/>
</dbReference>
<keyword evidence="3" id="KW-0238">DNA-binding</keyword>
<proteinExistence type="inferred from homology"/>
<feature type="domain" description="HTH lysR-type" evidence="5">
    <location>
        <begin position="3"/>
        <end position="60"/>
    </location>
</feature>
<dbReference type="CDD" id="cd08474">
    <property type="entry name" value="PBP2_CrgA_like_5"/>
    <property type="match status" value="1"/>
</dbReference>
<dbReference type="FunFam" id="1.10.10.10:FF:000001">
    <property type="entry name" value="LysR family transcriptional regulator"/>
    <property type="match status" value="1"/>
</dbReference>
<dbReference type="InterPro" id="IPR005119">
    <property type="entry name" value="LysR_subst-bd"/>
</dbReference>
<evidence type="ECO:0000256" key="2">
    <source>
        <dbReference type="ARBA" id="ARBA00023015"/>
    </source>
</evidence>
<accession>A0A235ET75</accession>
<keyword evidence="7" id="KW-1185">Reference proteome</keyword>
<keyword evidence="2" id="KW-0805">Transcription regulation</keyword>
<comment type="caution">
    <text evidence="6">The sequence shown here is derived from an EMBL/GenBank/DDBJ whole genome shotgun (WGS) entry which is preliminary data.</text>
</comment>